<dbReference type="EMBL" id="BMSJ01000005">
    <property type="protein sequence ID" value="GGR27752.1"/>
    <property type="molecule type" value="Genomic_DNA"/>
</dbReference>
<evidence type="ECO:0000256" key="6">
    <source>
        <dbReference type="RuleBase" id="RU363076"/>
    </source>
</evidence>
<keyword evidence="10" id="KW-1185">Reference proteome</keyword>
<dbReference type="InterPro" id="IPR002994">
    <property type="entry name" value="Surf1/Shy1"/>
</dbReference>
<dbReference type="InterPro" id="IPR045214">
    <property type="entry name" value="Surf1/Surf4"/>
</dbReference>
<feature type="region of interest" description="Disordered" evidence="7">
    <location>
        <begin position="246"/>
        <end position="271"/>
    </location>
</feature>
<gene>
    <name evidence="9" type="ORF">CP977_08240</name>
    <name evidence="8" type="ORF">GCM10010497_32870</name>
</gene>
<dbReference type="GO" id="GO:0005886">
    <property type="term" value="C:plasma membrane"/>
    <property type="evidence" value="ECO:0007669"/>
    <property type="project" value="UniProtKB-SubCell"/>
</dbReference>
<evidence type="ECO:0000313" key="11">
    <source>
        <dbReference type="Proteomes" id="UP000642014"/>
    </source>
</evidence>
<comment type="caution">
    <text evidence="6">Lacks conserved residue(s) required for the propagation of feature annotation.</text>
</comment>
<dbReference type="PROSITE" id="PS50895">
    <property type="entry name" value="SURF1"/>
    <property type="match status" value="1"/>
</dbReference>
<evidence type="ECO:0000313" key="10">
    <source>
        <dbReference type="Proteomes" id="UP000326029"/>
    </source>
</evidence>
<dbReference type="GeneID" id="95453759"/>
<dbReference type="AlphaFoldDB" id="A0AAV4KLW8"/>
<feature type="transmembrane region" description="Helical" evidence="6">
    <location>
        <begin position="12"/>
        <end position="32"/>
    </location>
</feature>
<dbReference type="Proteomes" id="UP000326029">
    <property type="component" value="Chromosome"/>
</dbReference>
<evidence type="ECO:0000256" key="4">
    <source>
        <dbReference type="ARBA" id="ARBA00022989"/>
    </source>
</evidence>
<accession>A0AAV4KLW8</accession>
<organism evidence="8 11">
    <name type="scientific">Streptomyces cinereoruber</name>
    <dbReference type="NCBI Taxonomy" id="67260"/>
    <lineage>
        <taxon>Bacteria</taxon>
        <taxon>Bacillati</taxon>
        <taxon>Actinomycetota</taxon>
        <taxon>Actinomycetes</taxon>
        <taxon>Kitasatosporales</taxon>
        <taxon>Streptomycetaceae</taxon>
        <taxon>Streptomyces</taxon>
    </lineage>
</organism>
<evidence type="ECO:0000313" key="9">
    <source>
        <dbReference type="EMBL" id="QEV32155.1"/>
    </source>
</evidence>
<dbReference type="Proteomes" id="UP000642014">
    <property type="component" value="Unassembled WGS sequence"/>
</dbReference>
<protein>
    <recommendedName>
        <fullName evidence="6">SURF1-like protein</fullName>
    </recommendedName>
</protein>
<evidence type="ECO:0000256" key="1">
    <source>
        <dbReference type="ARBA" id="ARBA00004370"/>
    </source>
</evidence>
<proteinExistence type="inferred from homology"/>
<evidence type="ECO:0000256" key="3">
    <source>
        <dbReference type="ARBA" id="ARBA00022692"/>
    </source>
</evidence>
<keyword evidence="6" id="KW-1003">Cell membrane</keyword>
<sequence>MYRFLLSRQWVILTLIALVLVPTMIELGFWQFHRHERRVAQNALIEDSISARPVPVEQLTSPGHTVPRADYWRPVTATGTFDTAHEVVVRRRTSSDDRIGVHVLTPLVLRDGKIVIVNRGWVPAAADQHSYPAVPPVPKGEVTITGRLKADETTGASGIKDLKGLPDRQVMLINSRQQAELIGREVLGGYVEQTAPDPADGTIEQIPEPDHDSIGAHMAYAVQWWLFTAGVPVGWVILVRREKRDREAAAASGAAGPPEPDTAETLATPSR</sequence>
<evidence type="ECO:0000256" key="7">
    <source>
        <dbReference type="SAM" id="MobiDB-lite"/>
    </source>
</evidence>
<dbReference type="PANTHER" id="PTHR23427:SF2">
    <property type="entry name" value="SURFEIT LOCUS PROTEIN 1"/>
    <property type="match status" value="1"/>
</dbReference>
<reference evidence="8 11" key="1">
    <citation type="journal article" date="2014" name="Int. J. Syst. Evol. Microbiol.">
        <title>Complete genome sequence of Corynebacterium casei LMG S-19264T (=DSM 44701T), isolated from a smear-ripened cheese.</title>
        <authorList>
            <consortium name="US DOE Joint Genome Institute (JGI-PGF)"/>
            <person name="Walter F."/>
            <person name="Albersmeier A."/>
            <person name="Kalinowski J."/>
            <person name="Ruckert C."/>
        </authorList>
    </citation>
    <scope>NUCLEOTIDE SEQUENCE [LARGE SCALE GENOMIC DNA]</scope>
    <source>
        <strain evidence="8 11">JCM 4205</strain>
    </source>
</reference>
<dbReference type="RefSeq" id="WP_062756684.1">
    <property type="nucleotide sequence ID" value="NZ_BMSJ01000005.1"/>
</dbReference>
<reference evidence="9 10" key="2">
    <citation type="submission" date="2017-09" db="EMBL/GenBank/DDBJ databases">
        <authorList>
            <person name="Lee N."/>
            <person name="Cho B.-K."/>
        </authorList>
    </citation>
    <scope>NUCLEOTIDE SEQUENCE [LARGE SCALE GENOMIC DNA]</scope>
    <source>
        <strain evidence="9 10">ATCC 19740</strain>
    </source>
</reference>
<keyword evidence="5 6" id="KW-0472">Membrane</keyword>
<evidence type="ECO:0000313" key="8">
    <source>
        <dbReference type="EMBL" id="GGR27752.1"/>
    </source>
</evidence>
<name>A0AAV4KLW8_9ACTN</name>
<keyword evidence="4 6" id="KW-1133">Transmembrane helix</keyword>
<dbReference type="CDD" id="cd06662">
    <property type="entry name" value="SURF1"/>
    <property type="match status" value="1"/>
</dbReference>
<comment type="similarity">
    <text evidence="2 6">Belongs to the SURF1 family.</text>
</comment>
<evidence type="ECO:0000256" key="2">
    <source>
        <dbReference type="ARBA" id="ARBA00007165"/>
    </source>
</evidence>
<dbReference type="EMBL" id="CP023693">
    <property type="protein sequence ID" value="QEV32155.1"/>
    <property type="molecule type" value="Genomic_DNA"/>
</dbReference>
<dbReference type="Pfam" id="PF02104">
    <property type="entry name" value="SURF1"/>
    <property type="match status" value="1"/>
</dbReference>
<dbReference type="PANTHER" id="PTHR23427">
    <property type="entry name" value="SURFEIT LOCUS PROTEIN"/>
    <property type="match status" value="1"/>
</dbReference>
<keyword evidence="3 6" id="KW-0812">Transmembrane</keyword>
<comment type="subcellular location">
    <subcellularLocation>
        <location evidence="6">Cell membrane</location>
        <topology evidence="6">Multi-pass membrane protein</topology>
    </subcellularLocation>
    <subcellularLocation>
        <location evidence="1">Membrane</location>
    </subcellularLocation>
</comment>
<evidence type="ECO:0000256" key="5">
    <source>
        <dbReference type="ARBA" id="ARBA00023136"/>
    </source>
</evidence>
<reference evidence="8" key="3">
    <citation type="submission" date="2023-08" db="EMBL/GenBank/DDBJ databases">
        <authorList>
            <person name="Sun Q."/>
            <person name="Ohkuma M."/>
        </authorList>
    </citation>
    <scope>NUCLEOTIDE SEQUENCE</scope>
    <source>
        <strain evidence="8">JCM 4205</strain>
    </source>
</reference>